<evidence type="ECO:0000259" key="1">
    <source>
        <dbReference type="Pfam" id="PF12680"/>
    </source>
</evidence>
<accession>A0A455SLY5</accession>
<proteinExistence type="predicted"/>
<reference evidence="2" key="1">
    <citation type="submission" date="2018-12" db="EMBL/GenBank/DDBJ databases">
        <title>Novel natural products biosynthetic potential of the class Ktedonobacteria.</title>
        <authorList>
            <person name="Zheng Y."/>
            <person name="Saitou A."/>
            <person name="Wang C.M."/>
            <person name="Toyoda A."/>
            <person name="Minakuchi Y."/>
            <person name="Sekiguchi Y."/>
            <person name="Ueda K."/>
            <person name="Takano H."/>
            <person name="Sakai Y."/>
            <person name="Yokota A."/>
            <person name="Yabe S."/>
        </authorList>
    </citation>
    <scope>NUCLEOTIDE SEQUENCE</scope>
    <source>
        <strain evidence="2">COM3</strain>
    </source>
</reference>
<name>A0A455SLY5_9CHLR</name>
<evidence type="ECO:0000313" key="2">
    <source>
        <dbReference type="EMBL" id="BBH87922.1"/>
    </source>
</evidence>
<dbReference type="Pfam" id="PF12680">
    <property type="entry name" value="SnoaL_2"/>
    <property type="match status" value="1"/>
</dbReference>
<dbReference type="Gene3D" id="3.10.450.50">
    <property type="match status" value="1"/>
</dbReference>
<sequence>MSNQLVNRYVAVWNESDAELRRKAIAELWVEDGAHIYSQRACSGYDALEERIAEAYEEFVKKGGFVFRLSSEVESHHDAVKFTWEMVPAGGGAAVASGFDFLLLSDDGRIRFDYQF</sequence>
<feature type="domain" description="SnoaL-like" evidence="1">
    <location>
        <begin position="6"/>
        <end position="111"/>
    </location>
</feature>
<dbReference type="InterPro" id="IPR032710">
    <property type="entry name" value="NTF2-like_dom_sf"/>
</dbReference>
<dbReference type="InterPro" id="IPR037401">
    <property type="entry name" value="SnoaL-like"/>
</dbReference>
<dbReference type="SUPFAM" id="SSF54427">
    <property type="entry name" value="NTF2-like"/>
    <property type="match status" value="1"/>
</dbReference>
<organism evidence="2">
    <name type="scientific">Thermosporothrix sp. COM3</name>
    <dbReference type="NCBI Taxonomy" id="2490863"/>
    <lineage>
        <taxon>Bacteria</taxon>
        <taxon>Bacillati</taxon>
        <taxon>Chloroflexota</taxon>
        <taxon>Ktedonobacteria</taxon>
        <taxon>Ktedonobacterales</taxon>
        <taxon>Thermosporotrichaceae</taxon>
        <taxon>Thermosporothrix</taxon>
    </lineage>
</organism>
<dbReference type="EMBL" id="AP019376">
    <property type="protein sequence ID" value="BBH87922.1"/>
    <property type="molecule type" value="Genomic_DNA"/>
</dbReference>
<protein>
    <recommendedName>
        <fullName evidence="1">SnoaL-like domain-containing protein</fullName>
    </recommendedName>
</protein>
<gene>
    <name evidence="2" type="ORF">KTC_26730</name>
</gene>
<dbReference type="AlphaFoldDB" id="A0A455SLY5"/>